<name>A0ACD1IGM0_9EURO</name>
<gene>
    <name evidence="1" type="ORF">BO79DRAFT_254570</name>
</gene>
<keyword evidence="2" id="KW-1185">Reference proteome</keyword>
<accession>A0ACD1IGM0</accession>
<dbReference type="Proteomes" id="UP000249748">
    <property type="component" value="Unassembled WGS sequence"/>
</dbReference>
<sequence>MSRTIINRMASDHRRDRTLKPAARSIRTSPRDSPNSLQMHSALRRSATRQAKNDISLLVSQATERYLSQHPPAGYSPQPFQGTPAASYGTTPPAFPAKPPTRTPPQMAGGIPAAVEQPAHASWSAAATSHGGMGR</sequence>
<evidence type="ECO:0000313" key="2">
    <source>
        <dbReference type="Proteomes" id="UP000249748"/>
    </source>
</evidence>
<evidence type="ECO:0000313" key="1">
    <source>
        <dbReference type="EMBL" id="RAK89172.1"/>
    </source>
</evidence>
<reference evidence="1" key="1">
    <citation type="submission" date="2018-02" db="EMBL/GenBank/DDBJ databases">
        <title>The genomes of Aspergillus section Nigri reveals drivers in fungal speciation.</title>
        <authorList>
            <consortium name="DOE Joint Genome Institute"/>
            <person name="Vesth T.C."/>
            <person name="Nybo J."/>
            <person name="Theobald S."/>
            <person name="Brandl J."/>
            <person name="Frisvad J.C."/>
            <person name="Nielsen K.F."/>
            <person name="Lyhne E.K."/>
            <person name="Kogle M.E."/>
            <person name="Kuo A."/>
            <person name="Riley R."/>
            <person name="Clum A."/>
            <person name="Nolan M."/>
            <person name="Lipzen A."/>
            <person name="Salamov A."/>
            <person name="Henrissat B."/>
            <person name="Wiebenga A."/>
            <person name="De vries R.P."/>
            <person name="Grigoriev I.V."/>
            <person name="Mortensen U.H."/>
            <person name="Andersen M.R."/>
            <person name="Baker S.E."/>
        </authorList>
    </citation>
    <scope>NUCLEOTIDE SEQUENCE</scope>
    <source>
        <strain evidence="1">CBS 115574</strain>
    </source>
</reference>
<organism evidence="1 2">
    <name type="scientific">Aspergillus costaricaensis CBS 115574</name>
    <dbReference type="NCBI Taxonomy" id="1448317"/>
    <lineage>
        <taxon>Eukaryota</taxon>
        <taxon>Fungi</taxon>
        <taxon>Dikarya</taxon>
        <taxon>Ascomycota</taxon>
        <taxon>Pezizomycotina</taxon>
        <taxon>Eurotiomycetes</taxon>
        <taxon>Eurotiomycetidae</taxon>
        <taxon>Eurotiales</taxon>
        <taxon>Aspergillaceae</taxon>
        <taxon>Aspergillus</taxon>
        <taxon>Aspergillus subgen. Circumdati</taxon>
    </lineage>
</organism>
<proteinExistence type="predicted"/>
<dbReference type="EMBL" id="KZ824548">
    <property type="protein sequence ID" value="RAK89172.1"/>
    <property type="molecule type" value="Genomic_DNA"/>
</dbReference>
<protein>
    <submittedName>
        <fullName evidence="1">Uncharacterized protein</fullName>
    </submittedName>
</protein>